<feature type="domain" description="Glycosyl transferase family 1" evidence="3">
    <location>
        <begin position="192"/>
        <end position="343"/>
    </location>
</feature>
<evidence type="ECO:0000256" key="2">
    <source>
        <dbReference type="ARBA" id="ARBA00022679"/>
    </source>
</evidence>
<name>A0A1H7W4U6_STIAU</name>
<evidence type="ECO:0000313" key="4">
    <source>
        <dbReference type="EMBL" id="SEM16344.1"/>
    </source>
</evidence>
<dbReference type="Pfam" id="PF00534">
    <property type="entry name" value="Glycos_transf_1"/>
    <property type="match status" value="1"/>
</dbReference>
<dbReference type="SUPFAM" id="SSF53756">
    <property type="entry name" value="UDP-Glycosyltransferase/glycogen phosphorylase"/>
    <property type="match status" value="1"/>
</dbReference>
<dbReference type="CDD" id="cd03801">
    <property type="entry name" value="GT4_PimA-like"/>
    <property type="match status" value="1"/>
</dbReference>
<dbReference type="InterPro" id="IPR001296">
    <property type="entry name" value="Glyco_trans_1"/>
</dbReference>
<keyword evidence="2 4" id="KW-0808">Transferase</keyword>
<dbReference type="PANTHER" id="PTHR12526">
    <property type="entry name" value="GLYCOSYLTRANSFERASE"/>
    <property type="match status" value="1"/>
</dbReference>
<keyword evidence="1" id="KW-0328">Glycosyltransferase</keyword>
<dbReference type="PANTHER" id="PTHR12526:SF510">
    <property type="entry name" value="D-INOSITOL 3-PHOSPHATE GLYCOSYLTRANSFERASE"/>
    <property type="match status" value="1"/>
</dbReference>
<evidence type="ECO:0000313" key="5">
    <source>
        <dbReference type="Proteomes" id="UP000182719"/>
    </source>
</evidence>
<dbReference type="Proteomes" id="UP000182719">
    <property type="component" value="Unassembled WGS sequence"/>
</dbReference>
<gene>
    <name evidence="4" type="ORF">SAMN05444354_112146</name>
</gene>
<organism evidence="4 5">
    <name type="scientific">Stigmatella aurantiaca</name>
    <dbReference type="NCBI Taxonomy" id="41"/>
    <lineage>
        <taxon>Bacteria</taxon>
        <taxon>Pseudomonadati</taxon>
        <taxon>Myxococcota</taxon>
        <taxon>Myxococcia</taxon>
        <taxon>Myxococcales</taxon>
        <taxon>Cystobacterineae</taxon>
        <taxon>Archangiaceae</taxon>
        <taxon>Stigmatella</taxon>
    </lineage>
</organism>
<protein>
    <submittedName>
        <fullName evidence="4">Glycosyltransferase involved in cell wall bisynthesis</fullName>
    </submittedName>
</protein>
<dbReference type="EMBL" id="FOAP01000012">
    <property type="protein sequence ID" value="SEM16344.1"/>
    <property type="molecule type" value="Genomic_DNA"/>
</dbReference>
<evidence type="ECO:0000259" key="3">
    <source>
        <dbReference type="Pfam" id="PF00534"/>
    </source>
</evidence>
<accession>A0A1H7W4U6</accession>
<dbReference type="GO" id="GO:0016757">
    <property type="term" value="F:glycosyltransferase activity"/>
    <property type="evidence" value="ECO:0007669"/>
    <property type="project" value="UniProtKB-KW"/>
</dbReference>
<evidence type="ECO:0000256" key="1">
    <source>
        <dbReference type="ARBA" id="ARBA00022676"/>
    </source>
</evidence>
<dbReference type="Gene3D" id="3.40.50.2000">
    <property type="entry name" value="Glycogen Phosphorylase B"/>
    <property type="match status" value="2"/>
</dbReference>
<proteinExistence type="predicted"/>
<reference evidence="5" key="1">
    <citation type="submission" date="2016-10" db="EMBL/GenBank/DDBJ databases">
        <authorList>
            <person name="Varghese N."/>
            <person name="Submissions S."/>
        </authorList>
    </citation>
    <scope>NUCLEOTIDE SEQUENCE [LARGE SCALE GENOMIC DNA]</scope>
    <source>
        <strain evidence="5">DSM 17044</strain>
    </source>
</reference>
<sequence length="387" mass="42951">MDGPFASQWRYPRRPESLMKIAHINWIALPTAGGDAVHIDALVQDLRRLGATTEVFAGTVGATDARYLEALNLLSAPRDGQRALEDLLRAVQGFEVVQLHNPQFHRMDLVKRLIDGLLAQPRPPRILHNMHAMSEDEAGWDVLRHRGLPIIAHSRYIAEEVRRRIPGAEVHELFLSLTMNRAAYTFPAFQGRLILQPTRLSRWKGSAVSLQAVLELLEAGREDFTFFHAGSEQRIFPTGLDEALLARAAPWQARGRIHFIHYSVEQSWEAIRQADFVLHPTNDNGAHGEPFSLTTAQAIMQGKPVIATDSGNLPILLEGYGPKQIIPTRDVGALRDAIALWLDRGVPPGQVTDPALGESLRQGFLRSAHEHMALYGRLLGARVPGAA</sequence>
<dbReference type="AlphaFoldDB" id="A0A1H7W4U6"/>
<keyword evidence="5" id="KW-1185">Reference proteome</keyword>